<comment type="caution">
    <text evidence="2">The sequence shown here is derived from an EMBL/GenBank/DDBJ whole genome shotgun (WGS) entry which is preliminary data.</text>
</comment>
<dbReference type="Pfam" id="PF17775">
    <property type="entry name" value="YchJ_M-like"/>
    <property type="match status" value="1"/>
</dbReference>
<dbReference type="EMBL" id="JACNEP010000001">
    <property type="protein sequence ID" value="MBC3764264.1"/>
    <property type="molecule type" value="Genomic_DNA"/>
</dbReference>
<reference evidence="2" key="1">
    <citation type="journal article" date="2018" name="Int. J. Syst. Evol. Microbiol.">
        <title>Neptunicella marina gen. nov., sp. nov., isolated from surface seawater.</title>
        <authorList>
            <person name="Liu X."/>
            <person name="Lai Q."/>
            <person name="Du Y."/>
            <person name="Zhang X."/>
            <person name="Liu Z."/>
            <person name="Sun F."/>
            <person name="Shao Z."/>
        </authorList>
    </citation>
    <scope>NUCLEOTIDE SEQUENCE</scope>
    <source>
        <strain evidence="2">S27-2</strain>
    </source>
</reference>
<dbReference type="Gene3D" id="3.10.450.50">
    <property type="match status" value="1"/>
</dbReference>
<dbReference type="AlphaFoldDB" id="A0A8J6IPF9"/>
<dbReference type="SUPFAM" id="SSF54427">
    <property type="entry name" value="NTF2-like"/>
    <property type="match status" value="1"/>
</dbReference>
<dbReference type="PANTHER" id="PTHR33747">
    <property type="entry name" value="UPF0225 PROTEIN SCO1677"/>
    <property type="match status" value="1"/>
</dbReference>
<feature type="domain" description="YchJ-like middle NTF2-like" evidence="1">
    <location>
        <begin position="27"/>
        <end position="124"/>
    </location>
</feature>
<dbReference type="Proteomes" id="UP000601768">
    <property type="component" value="Unassembled WGS sequence"/>
</dbReference>
<accession>A0A8J6IPF9</accession>
<organism evidence="2 3">
    <name type="scientific">Neptunicella marina</name>
    <dbReference type="NCBI Taxonomy" id="2125989"/>
    <lineage>
        <taxon>Bacteria</taxon>
        <taxon>Pseudomonadati</taxon>
        <taxon>Pseudomonadota</taxon>
        <taxon>Gammaproteobacteria</taxon>
        <taxon>Alteromonadales</taxon>
        <taxon>Alteromonadaceae</taxon>
        <taxon>Neptunicella</taxon>
    </lineage>
</organism>
<proteinExistence type="predicted"/>
<keyword evidence="3" id="KW-1185">Reference proteome</keyword>
<sequence>MQCFCGSGNKYQVCCSPLVEEQQSADNPEALMRSRYSAYVVKQYQYIFNTYSAKHPDRPLSVDELREHANGTTWLGLKIEKTSVAGDTGEVEFRAMYQVDNQLYQLHELSQFIKENHQWRYLSGRIFDDSGRL</sequence>
<evidence type="ECO:0000259" key="1">
    <source>
        <dbReference type="Pfam" id="PF17775"/>
    </source>
</evidence>
<dbReference type="InterPro" id="IPR032710">
    <property type="entry name" value="NTF2-like_dom_sf"/>
</dbReference>
<evidence type="ECO:0000313" key="2">
    <source>
        <dbReference type="EMBL" id="MBC3764264.1"/>
    </source>
</evidence>
<evidence type="ECO:0000313" key="3">
    <source>
        <dbReference type="Proteomes" id="UP000601768"/>
    </source>
</evidence>
<reference evidence="2" key="2">
    <citation type="submission" date="2020-08" db="EMBL/GenBank/DDBJ databases">
        <authorList>
            <person name="Lai Q."/>
        </authorList>
    </citation>
    <scope>NUCLEOTIDE SEQUENCE</scope>
    <source>
        <strain evidence="2">S27-2</strain>
    </source>
</reference>
<dbReference type="RefSeq" id="WP_186504746.1">
    <property type="nucleotide sequence ID" value="NZ_JACNEP010000001.1"/>
</dbReference>
<gene>
    <name evidence="2" type="ORF">H8B19_00100</name>
</gene>
<dbReference type="PANTHER" id="PTHR33747:SF1">
    <property type="entry name" value="ADENYLATE CYCLASE-ASSOCIATED CAP C-TERMINAL DOMAIN-CONTAINING PROTEIN"/>
    <property type="match status" value="1"/>
</dbReference>
<name>A0A8J6IPF9_9ALTE</name>
<protein>
    <submittedName>
        <fullName evidence="2">Zinc chelation protein SecC</fullName>
    </submittedName>
</protein>
<dbReference type="InterPro" id="IPR048469">
    <property type="entry name" value="YchJ-like_M"/>
</dbReference>